<dbReference type="Pfam" id="PF01935">
    <property type="entry name" value="DUF87"/>
    <property type="match status" value="1"/>
</dbReference>
<sequence>MTSDPRLEAFLSDGEEVFNGVQQGQNLWKHDPFDVPSFNAPARSAFQRLLKRAVATPRPEEGKLLLLTGESGSGKTHLVRAFRHLVHGQEQGYVGYLPMTVDTPHYERYILSCLMDSLDRPYDARKAEASGLMRLSDAVMEASKSIFALNIQAEPRDDEHLHTTVSDVAYELRADPRFRDVSVDLLRALLFLQHRDVRLHHAVLQWIRCRDLSPSDAKALGNLVPRTDEDGPKWMLEQLGHLLSAFGQAFVLCVDQVEDISDFALRPGMEPAFRRAMNLLAHLAGNIPTAIVVVCGLSDFWFSARQRLLQSILDRIELDPAPVKLEHLVTAQTARDIAAQRLKVLYEKRGATVDPRDPTYPIPPEVFDTLSGRRTRDVLHCFRAYRERAIEEGRLPALFLPPEEKAGPGPEIKKPSPTPPPEPDRIAELDQKWADFRATFQAQVPDEDEEIVSLLAWGLETASQELDGAARFSVKTRDESSLEISPEGKAPRLLVVLCNRSSKGGHLGYQMKDALDSTGGKLPVLVRTTEFPSSTGTIVAEQLLRLQKKGGRRAVLGDGDLRDLVALRTFRQAHAQAALNEWSHKARPITRLKLISDLLGREPMEQEPPAVDTPKDPPVTKPHPQNAQTPTPPAPLLKGPLRLGLQEGIINEPVTLEPGEMMRHSAFLGGTGSGKTTAALNLVEQLLLRGIPAILVDRKGDLAGYAREEAWRTPLEDPRLDERRRLLLEHVDVALYTPGRSDGRPLAIPVVPRGLEALSAEERDQAVTQAADAIAGMLEYKSSNRDKATRALLEQALHLLVRRPRGKDVTLELLRQFIQSEDPALVREAEGLDAKAYPKLVNDLATLRLSTRVLLSATGERLDVEELLGRGASATPGRTRLSIISTKFLGGNQQVLFWVSQLLMETHRWASQNPSSQLQAVLLFDEADLYLPAVGKPATKQPMENLLRRARSAGLGLMLATQSPGDLDYKCRENVRTWLVGRVTEETALKKLKPMFANGRGGDGTQKLATQQMGRFHLQREGQPVQQLKADRNVILTEQLSEDEILRLARQTGARRGQGPELAALH</sequence>
<dbReference type="PANTHER" id="PTHR30121">
    <property type="entry name" value="UNCHARACTERIZED PROTEIN YJGR-RELATED"/>
    <property type="match status" value="1"/>
</dbReference>
<dbReference type="RefSeq" id="WP_095982119.1">
    <property type="nucleotide sequence ID" value="NZ_CP022163.1"/>
</dbReference>
<feature type="domain" description="AAA+ ATPase" evidence="2">
    <location>
        <begin position="61"/>
        <end position="323"/>
    </location>
</feature>
<feature type="region of interest" description="Disordered" evidence="1">
    <location>
        <begin position="602"/>
        <end position="639"/>
    </location>
</feature>
<keyword evidence="3" id="KW-0675">Receptor</keyword>
<dbReference type="SMART" id="SM00382">
    <property type="entry name" value="AAA"/>
    <property type="match status" value="2"/>
</dbReference>
<keyword evidence="4" id="KW-1185">Reference proteome</keyword>
<accession>A0A250ISM9</accession>
<dbReference type="InterPro" id="IPR002789">
    <property type="entry name" value="HerA_central"/>
</dbReference>
<protein>
    <submittedName>
        <fullName evidence="3">TonB-dependent receptor</fullName>
    </submittedName>
</protein>
<proteinExistence type="predicted"/>
<dbReference type="EMBL" id="CP022163">
    <property type="protein sequence ID" value="ATB34187.1"/>
    <property type="molecule type" value="Genomic_DNA"/>
</dbReference>
<dbReference type="KEGG" id="mbd:MEBOL_007688"/>
<evidence type="ECO:0000256" key="1">
    <source>
        <dbReference type="SAM" id="MobiDB-lite"/>
    </source>
</evidence>
<dbReference type="InterPro" id="IPR027417">
    <property type="entry name" value="P-loop_NTPase"/>
</dbReference>
<feature type="domain" description="AAA+ ATPase" evidence="2">
    <location>
        <begin position="661"/>
        <end position="1058"/>
    </location>
</feature>
<dbReference type="PROSITE" id="PS00675">
    <property type="entry name" value="SIGMA54_INTERACT_1"/>
    <property type="match status" value="1"/>
</dbReference>
<feature type="compositionally biased region" description="Basic and acidic residues" evidence="1">
    <location>
        <begin position="402"/>
        <end position="414"/>
    </location>
</feature>
<evidence type="ECO:0000259" key="2">
    <source>
        <dbReference type="SMART" id="SM00382"/>
    </source>
</evidence>
<gene>
    <name evidence="3" type="ORF">MEBOL_007688</name>
</gene>
<dbReference type="CDD" id="cd01127">
    <property type="entry name" value="TrwB_TraG_TraD_VirD4"/>
    <property type="match status" value="1"/>
</dbReference>
<dbReference type="Gene3D" id="3.40.50.300">
    <property type="entry name" value="P-loop containing nucleotide triphosphate hydrolases"/>
    <property type="match status" value="3"/>
</dbReference>
<dbReference type="InterPro" id="IPR003593">
    <property type="entry name" value="AAA+_ATPase"/>
</dbReference>
<feature type="region of interest" description="Disordered" evidence="1">
    <location>
        <begin position="398"/>
        <end position="425"/>
    </location>
</feature>
<evidence type="ECO:0000313" key="3">
    <source>
        <dbReference type="EMBL" id="ATB34187.1"/>
    </source>
</evidence>
<dbReference type="InterPro" id="IPR051162">
    <property type="entry name" value="T4SS_component"/>
</dbReference>
<evidence type="ECO:0000313" key="4">
    <source>
        <dbReference type="Proteomes" id="UP000217289"/>
    </source>
</evidence>
<dbReference type="Proteomes" id="UP000217289">
    <property type="component" value="Chromosome"/>
</dbReference>
<organism evidence="3 4">
    <name type="scientific">Melittangium boletus DSM 14713</name>
    <dbReference type="NCBI Taxonomy" id="1294270"/>
    <lineage>
        <taxon>Bacteria</taxon>
        <taxon>Pseudomonadati</taxon>
        <taxon>Myxococcota</taxon>
        <taxon>Myxococcia</taxon>
        <taxon>Myxococcales</taxon>
        <taxon>Cystobacterineae</taxon>
        <taxon>Archangiaceae</taxon>
        <taxon>Melittangium</taxon>
    </lineage>
</organism>
<dbReference type="AlphaFoldDB" id="A0A250ISM9"/>
<dbReference type="PANTHER" id="PTHR30121:SF6">
    <property type="entry name" value="SLR6007 PROTEIN"/>
    <property type="match status" value="1"/>
</dbReference>
<reference evidence="3 4" key="1">
    <citation type="submission" date="2017-06" db="EMBL/GenBank/DDBJ databases">
        <authorList>
            <person name="Kim H.J."/>
            <person name="Triplett B.A."/>
        </authorList>
    </citation>
    <scope>NUCLEOTIDE SEQUENCE [LARGE SCALE GENOMIC DNA]</scope>
    <source>
        <strain evidence="3 4">DSM 14713</strain>
    </source>
</reference>
<dbReference type="OrthoDB" id="9758751at2"/>
<name>A0A250ISM9_9BACT</name>
<dbReference type="SUPFAM" id="SSF52540">
    <property type="entry name" value="P-loop containing nucleoside triphosphate hydrolases"/>
    <property type="match status" value="2"/>
</dbReference>
<dbReference type="InterPro" id="IPR025662">
    <property type="entry name" value="Sigma_54_int_dom_ATP-bd_1"/>
</dbReference>